<dbReference type="Proteomes" id="UP000755585">
    <property type="component" value="Unassembled WGS sequence"/>
</dbReference>
<sequence>MNLRSSRLVIWLGVFVFVATLLDLVTIGVLRSWDHDVIPVARPAGEPSSTWWQALADIGGFAVLTVVLVGTALVHLYRRRPVRQLVRAAVWIAIVEAAIWLTKLAVGRTPPRSHVDRLWDGGMSWPSGHTADSLALLLIAVTVLTTAGSRLDQLTVWAVPVISAGVAVATVHLHYHWPTDTLGGWSLGLVLGMLARRSLRAPRVQADLCVPQHS</sequence>
<dbReference type="GO" id="GO:0050380">
    <property type="term" value="F:undecaprenyl-diphosphatase activity"/>
    <property type="evidence" value="ECO:0007669"/>
    <property type="project" value="UniProtKB-EC"/>
</dbReference>
<feature type="transmembrane region" description="Helical" evidence="1">
    <location>
        <begin position="126"/>
        <end position="147"/>
    </location>
</feature>
<dbReference type="InterPro" id="IPR036938">
    <property type="entry name" value="PAP2/HPO_sf"/>
</dbReference>
<feature type="transmembrane region" description="Helical" evidence="1">
    <location>
        <begin position="50"/>
        <end position="76"/>
    </location>
</feature>
<organism evidence="3 4">
    <name type="scientific">Kribbella aluminosa</name>
    <dbReference type="NCBI Taxonomy" id="416017"/>
    <lineage>
        <taxon>Bacteria</taxon>
        <taxon>Bacillati</taxon>
        <taxon>Actinomycetota</taxon>
        <taxon>Actinomycetes</taxon>
        <taxon>Propionibacteriales</taxon>
        <taxon>Kribbellaceae</taxon>
        <taxon>Kribbella</taxon>
    </lineage>
</organism>
<dbReference type="SUPFAM" id="SSF48317">
    <property type="entry name" value="Acid phosphatase/Vanadium-dependent haloperoxidase"/>
    <property type="match status" value="1"/>
</dbReference>
<dbReference type="EMBL" id="JAGINT010000001">
    <property type="protein sequence ID" value="MBP2353175.1"/>
    <property type="molecule type" value="Genomic_DNA"/>
</dbReference>
<gene>
    <name evidence="3" type="ORF">JOF29_004258</name>
</gene>
<feature type="transmembrane region" description="Helical" evidence="1">
    <location>
        <begin position="88"/>
        <end position="106"/>
    </location>
</feature>
<keyword evidence="4" id="KW-1185">Reference proteome</keyword>
<keyword evidence="3" id="KW-0378">Hydrolase</keyword>
<keyword evidence="1" id="KW-0472">Membrane</keyword>
<protein>
    <submittedName>
        <fullName evidence="3">Undecaprenyl-diphosphatase</fullName>
        <ecNumber evidence="3">3.6.1.27</ecNumber>
    </submittedName>
</protein>
<feature type="transmembrane region" description="Helical" evidence="1">
    <location>
        <begin position="9"/>
        <end position="30"/>
    </location>
</feature>
<dbReference type="Pfam" id="PF01569">
    <property type="entry name" value="PAP2"/>
    <property type="match status" value="1"/>
</dbReference>
<evidence type="ECO:0000313" key="4">
    <source>
        <dbReference type="Proteomes" id="UP000755585"/>
    </source>
</evidence>
<feature type="transmembrane region" description="Helical" evidence="1">
    <location>
        <begin position="154"/>
        <end position="175"/>
    </location>
</feature>
<keyword evidence="1" id="KW-0812">Transmembrane</keyword>
<comment type="caution">
    <text evidence="3">The sequence shown here is derived from an EMBL/GenBank/DDBJ whole genome shotgun (WGS) entry which is preliminary data.</text>
</comment>
<evidence type="ECO:0000313" key="3">
    <source>
        <dbReference type="EMBL" id="MBP2353175.1"/>
    </source>
</evidence>
<evidence type="ECO:0000259" key="2">
    <source>
        <dbReference type="SMART" id="SM00014"/>
    </source>
</evidence>
<reference evidence="3 4" key="1">
    <citation type="submission" date="2021-03" db="EMBL/GenBank/DDBJ databases">
        <title>Sequencing the genomes of 1000 actinobacteria strains.</title>
        <authorList>
            <person name="Klenk H.-P."/>
        </authorList>
    </citation>
    <scope>NUCLEOTIDE SEQUENCE [LARGE SCALE GENOMIC DNA]</scope>
    <source>
        <strain evidence="3 4">DSM 18824</strain>
    </source>
</reference>
<name>A0ABS4UNG1_9ACTN</name>
<dbReference type="EC" id="3.6.1.27" evidence="3"/>
<dbReference type="Gene3D" id="1.20.144.10">
    <property type="entry name" value="Phosphatidic acid phosphatase type 2/haloperoxidase"/>
    <property type="match status" value="1"/>
</dbReference>
<evidence type="ECO:0000256" key="1">
    <source>
        <dbReference type="SAM" id="Phobius"/>
    </source>
</evidence>
<dbReference type="InterPro" id="IPR000326">
    <property type="entry name" value="PAP2/HPO"/>
</dbReference>
<proteinExistence type="predicted"/>
<accession>A0ABS4UNG1</accession>
<dbReference type="SMART" id="SM00014">
    <property type="entry name" value="acidPPc"/>
    <property type="match status" value="1"/>
</dbReference>
<dbReference type="RefSeq" id="WP_209695817.1">
    <property type="nucleotide sequence ID" value="NZ_BAAAVU010000006.1"/>
</dbReference>
<keyword evidence="1" id="KW-1133">Transmembrane helix</keyword>
<feature type="domain" description="Phosphatidic acid phosphatase type 2/haloperoxidase" evidence="2">
    <location>
        <begin position="85"/>
        <end position="196"/>
    </location>
</feature>